<sequence>MFVVYTPNGAKDSIRRIPVSETATNDEFVTGESVMRDICSRRIACPRNDSAS</sequence>
<reference evidence="1 2" key="1">
    <citation type="submission" date="2017-04" db="EMBL/GenBank/DDBJ databases">
        <authorList>
            <person name="Afonso C.L."/>
            <person name="Miller P.J."/>
            <person name="Scott M.A."/>
            <person name="Spackman E."/>
            <person name="Goraichik I."/>
            <person name="Dimitrov K.M."/>
            <person name="Suarez D.L."/>
            <person name="Swayne D.E."/>
        </authorList>
    </citation>
    <scope>NUCLEOTIDE SEQUENCE [LARGE SCALE GENOMIC DNA]</scope>
    <source>
        <strain evidence="1">LMG 28154</strain>
    </source>
</reference>
<organism evidence="1 2">
    <name type="scientific">Burkholderia singularis</name>
    <dbReference type="NCBI Taxonomy" id="1503053"/>
    <lineage>
        <taxon>Bacteria</taxon>
        <taxon>Pseudomonadati</taxon>
        <taxon>Pseudomonadota</taxon>
        <taxon>Betaproteobacteria</taxon>
        <taxon>Burkholderiales</taxon>
        <taxon>Burkholderiaceae</taxon>
        <taxon>Burkholderia</taxon>
        <taxon>pseudomallei group</taxon>
    </lineage>
</organism>
<accession>A0A238H1Q1</accession>
<gene>
    <name evidence="1" type="ORF">BSIN_2387</name>
</gene>
<protein>
    <submittedName>
        <fullName evidence="1">Uncharacterized protein</fullName>
    </submittedName>
</protein>
<evidence type="ECO:0000313" key="2">
    <source>
        <dbReference type="Proteomes" id="UP000198460"/>
    </source>
</evidence>
<dbReference type="EMBL" id="FXAN01000038">
    <property type="protein sequence ID" value="SMF99167.1"/>
    <property type="molecule type" value="Genomic_DNA"/>
</dbReference>
<dbReference type="Proteomes" id="UP000198460">
    <property type="component" value="Unassembled WGS sequence"/>
</dbReference>
<dbReference type="AlphaFoldDB" id="A0A238H1Q1"/>
<name>A0A238H1Q1_9BURK</name>
<evidence type="ECO:0000313" key="1">
    <source>
        <dbReference type="EMBL" id="SMF99167.1"/>
    </source>
</evidence>
<proteinExistence type="predicted"/>